<organism evidence="1">
    <name type="scientific">Anguilla anguilla</name>
    <name type="common">European freshwater eel</name>
    <name type="synonym">Muraena anguilla</name>
    <dbReference type="NCBI Taxonomy" id="7936"/>
    <lineage>
        <taxon>Eukaryota</taxon>
        <taxon>Metazoa</taxon>
        <taxon>Chordata</taxon>
        <taxon>Craniata</taxon>
        <taxon>Vertebrata</taxon>
        <taxon>Euteleostomi</taxon>
        <taxon>Actinopterygii</taxon>
        <taxon>Neopterygii</taxon>
        <taxon>Teleostei</taxon>
        <taxon>Anguilliformes</taxon>
        <taxon>Anguillidae</taxon>
        <taxon>Anguilla</taxon>
    </lineage>
</organism>
<dbReference type="EMBL" id="GBXM01054198">
    <property type="protein sequence ID" value="JAH54379.1"/>
    <property type="molecule type" value="Transcribed_RNA"/>
</dbReference>
<name>A0A0E9TL34_ANGAN</name>
<reference evidence="1" key="2">
    <citation type="journal article" date="2015" name="Fish Shellfish Immunol.">
        <title>Early steps in the European eel (Anguilla anguilla)-Vibrio vulnificus interaction in the gills: Role of the RtxA13 toxin.</title>
        <authorList>
            <person name="Callol A."/>
            <person name="Pajuelo D."/>
            <person name="Ebbesson L."/>
            <person name="Teles M."/>
            <person name="MacKenzie S."/>
            <person name="Amaro C."/>
        </authorList>
    </citation>
    <scope>NUCLEOTIDE SEQUENCE</scope>
</reference>
<evidence type="ECO:0000313" key="1">
    <source>
        <dbReference type="EMBL" id="JAH54379.1"/>
    </source>
</evidence>
<protein>
    <submittedName>
        <fullName evidence="1">Uncharacterized protein</fullName>
    </submittedName>
</protein>
<dbReference type="AlphaFoldDB" id="A0A0E9TL34"/>
<reference evidence="1" key="1">
    <citation type="submission" date="2014-11" db="EMBL/GenBank/DDBJ databases">
        <authorList>
            <person name="Amaro Gonzalez C."/>
        </authorList>
    </citation>
    <scope>NUCLEOTIDE SEQUENCE</scope>
</reference>
<proteinExistence type="predicted"/>
<sequence>MPYRYQSNNLPKLFLFLVHEQCYACNLQHVGGLRAGLFFFTNDVYSAHM</sequence>
<accession>A0A0E9TL34</accession>